<accession>A0ABV7GBD5</accession>
<proteinExistence type="inferred from homology"/>
<evidence type="ECO:0000313" key="4">
    <source>
        <dbReference type="Proteomes" id="UP001595621"/>
    </source>
</evidence>
<dbReference type="SUPFAM" id="SSF110395">
    <property type="entry name" value="CutC-like"/>
    <property type="match status" value="1"/>
</dbReference>
<reference evidence="4" key="1">
    <citation type="journal article" date="2019" name="Int. J. Syst. Evol. Microbiol.">
        <title>The Global Catalogue of Microorganisms (GCM) 10K type strain sequencing project: providing services to taxonomists for standard genome sequencing and annotation.</title>
        <authorList>
            <consortium name="The Broad Institute Genomics Platform"/>
            <consortium name="The Broad Institute Genome Sequencing Center for Infectious Disease"/>
            <person name="Wu L."/>
            <person name="Ma J."/>
        </authorList>
    </citation>
    <scope>NUCLEOTIDE SEQUENCE [LARGE SCALE GENOMIC DNA]</scope>
    <source>
        <strain evidence="4">KCTC 52277</strain>
    </source>
</reference>
<organism evidence="3 4">
    <name type="scientific">Shewanella submarina</name>
    <dbReference type="NCBI Taxonomy" id="2016376"/>
    <lineage>
        <taxon>Bacteria</taxon>
        <taxon>Pseudomonadati</taxon>
        <taxon>Pseudomonadota</taxon>
        <taxon>Gammaproteobacteria</taxon>
        <taxon>Alteromonadales</taxon>
        <taxon>Shewanellaceae</taxon>
        <taxon>Shewanella</taxon>
    </lineage>
</organism>
<dbReference type="InterPro" id="IPR036822">
    <property type="entry name" value="CutC-like_dom_sf"/>
</dbReference>
<protein>
    <recommendedName>
        <fullName evidence="2">Copper homeostasis protein cutC homolog</fullName>
    </recommendedName>
</protein>
<dbReference type="InterPro" id="IPR005627">
    <property type="entry name" value="CutC-like"/>
</dbReference>
<sequence length="258" mass="28687">MTRRLPTLEICLSTDDLGRLPRNVMAAQYGGARRIELCGDMEQHGLTPCKRAVKTAREFWGPTRGVLAMIRPRGGDFNYSEHEVRQMGKSIRELADAGADGVVFGVLDSRGQPDIKANEYLLDIAEQLQLSVTFHRAFDAVPSPLEAVEWLRTSTVDRVLSSGCHWPEAEMNSDARSRLSWLLEQLQGQLELVIGGGVNANNIKSILDEMQPQGLPYSIHCHSGVLREGNTECSLVSRLNRITLMTAADTCLQEQQRK</sequence>
<gene>
    <name evidence="3" type="ORF">ACFOE0_06320</name>
</gene>
<dbReference type="Gene3D" id="3.20.20.380">
    <property type="entry name" value="Copper homeostasis (CutC) domain"/>
    <property type="match status" value="1"/>
</dbReference>
<dbReference type="RefSeq" id="WP_248934978.1">
    <property type="nucleotide sequence ID" value="NZ_JAKILF010000002.1"/>
</dbReference>
<comment type="caution">
    <text evidence="3">The sequence shown here is derived from an EMBL/GenBank/DDBJ whole genome shotgun (WGS) entry which is preliminary data.</text>
</comment>
<comment type="similarity">
    <text evidence="1">Belongs to the CutC family.</text>
</comment>
<dbReference type="PANTHER" id="PTHR12598:SF0">
    <property type="entry name" value="COPPER HOMEOSTASIS PROTEIN CUTC HOMOLOG"/>
    <property type="match status" value="1"/>
</dbReference>
<evidence type="ECO:0000256" key="2">
    <source>
        <dbReference type="ARBA" id="ARBA00019014"/>
    </source>
</evidence>
<evidence type="ECO:0000256" key="1">
    <source>
        <dbReference type="ARBA" id="ARBA00007768"/>
    </source>
</evidence>
<dbReference type="Pfam" id="PF03932">
    <property type="entry name" value="CutC"/>
    <property type="match status" value="1"/>
</dbReference>
<evidence type="ECO:0000313" key="3">
    <source>
        <dbReference type="EMBL" id="MFC3137806.1"/>
    </source>
</evidence>
<keyword evidence="4" id="KW-1185">Reference proteome</keyword>
<dbReference type="EMBL" id="JBHRTD010000006">
    <property type="protein sequence ID" value="MFC3137806.1"/>
    <property type="molecule type" value="Genomic_DNA"/>
</dbReference>
<dbReference type="Proteomes" id="UP001595621">
    <property type="component" value="Unassembled WGS sequence"/>
</dbReference>
<dbReference type="PANTHER" id="PTHR12598">
    <property type="entry name" value="COPPER HOMEOSTASIS PROTEIN CUTC"/>
    <property type="match status" value="1"/>
</dbReference>
<name>A0ABV7GBD5_9GAMM</name>